<sequence length="379" mass="43989">MIAIATMTKIIRVEKTIHRNQQRLKLLCDRDDDLMRLVRLIGDCRWSATLSCWHIPYYANHLEFLNRKFGGQISFVPMQDVLVQEANEADAPSYDQAKLSRQVQIPSAFVEQMKIRRYSQNTIKAYTSTLARFLEFNSDREPDQIEPGRIRAYMLHLVEYTDLSASYQNQAINAIKFYFEAVLGWSVDPIVIQRPRKAKKLPTVLSEEEVALIFKQINNLKHKCAIYLIYSAGLRRSEVLNLKPTDIDSKRNCINIRDAKGNKDRITLLSQKALLLLREYYKQYRPKEWLFEGVNGGKYSTTSLRKILQRAVENAEIKKEVTLHTLRHSFATHLLERGTDLRYIQSLLGHSSSKTTEIYTHITSKGFENLKSPLDDMDV</sequence>
<dbReference type="Proteomes" id="UP000481033">
    <property type="component" value="Unassembled WGS sequence"/>
</dbReference>
<proteinExistence type="inferred from homology"/>
<dbReference type="InterPro" id="IPR004107">
    <property type="entry name" value="Integrase_SAM-like_N"/>
</dbReference>
<dbReference type="GO" id="GO:0006310">
    <property type="term" value="P:DNA recombination"/>
    <property type="evidence" value="ECO:0007669"/>
    <property type="project" value="UniProtKB-KW"/>
</dbReference>
<dbReference type="InterPro" id="IPR010998">
    <property type="entry name" value="Integrase_recombinase_N"/>
</dbReference>
<dbReference type="InterPro" id="IPR002104">
    <property type="entry name" value="Integrase_catalytic"/>
</dbReference>
<evidence type="ECO:0000256" key="3">
    <source>
        <dbReference type="ARBA" id="ARBA00023125"/>
    </source>
</evidence>
<dbReference type="GO" id="GO:0015074">
    <property type="term" value="P:DNA integration"/>
    <property type="evidence" value="ECO:0007669"/>
    <property type="project" value="UniProtKB-KW"/>
</dbReference>
<comment type="caution">
    <text evidence="8">The sequence shown here is derived from an EMBL/GenBank/DDBJ whole genome shotgun (WGS) entry which is preliminary data.</text>
</comment>
<dbReference type="Pfam" id="PF00589">
    <property type="entry name" value="Phage_integrase"/>
    <property type="match status" value="1"/>
</dbReference>
<keyword evidence="9" id="KW-1185">Reference proteome</keyword>
<evidence type="ECO:0000256" key="2">
    <source>
        <dbReference type="ARBA" id="ARBA00022908"/>
    </source>
</evidence>
<dbReference type="NCBIfam" id="NF040815">
    <property type="entry name" value="recomb_XerA_Arch"/>
    <property type="match status" value="1"/>
</dbReference>
<evidence type="ECO:0000259" key="6">
    <source>
        <dbReference type="PROSITE" id="PS51898"/>
    </source>
</evidence>
<evidence type="ECO:0000313" key="8">
    <source>
        <dbReference type="EMBL" id="NEZ57623.1"/>
    </source>
</evidence>
<protein>
    <submittedName>
        <fullName evidence="8">Recombinase</fullName>
    </submittedName>
</protein>
<reference evidence="8 9" key="1">
    <citation type="journal article" date="2020" name="Microb. Ecol.">
        <title>Ecogenomics of the Marine Benthic Filamentous Cyanobacterium Adonisia.</title>
        <authorList>
            <person name="Walter J.M."/>
            <person name="Coutinho F.H."/>
            <person name="Leomil L."/>
            <person name="Hargreaves P.I."/>
            <person name="Campeao M.E."/>
            <person name="Vieira V.V."/>
            <person name="Silva B.S."/>
            <person name="Fistarol G.O."/>
            <person name="Salomon P.S."/>
            <person name="Sawabe T."/>
            <person name="Mino S."/>
            <person name="Hosokawa M."/>
            <person name="Miyashita H."/>
            <person name="Maruyama F."/>
            <person name="van Verk M.C."/>
            <person name="Dutilh B.E."/>
            <person name="Thompson C.C."/>
            <person name="Thompson F.L."/>
        </authorList>
    </citation>
    <scope>NUCLEOTIDE SEQUENCE [LARGE SCALE GENOMIC DNA]</scope>
    <source>
        <strain evidence="8 9">CCMR0081</strain>
    </source>
</reference>
<feature type="domain" description="Core-binding (CB)" evidence="7">
    <location>
        <begin position="100"/>
        <end position="183"/>
    </location>
</feature>
<accession>A0A6M0RPD8</accession>
<evidence type="ECO:0000256" key="4">
    <source>
        <dbReference type="ARBA" id="ARBA00023172"/>
    </source>
</evidence>
<evidence type="ECO:0000256" key="5">
    <source>
        <dbReference type="PROSITE-ProRule" id="PRU01248"/>
    </source>
</evidence>
<dbReference type="PANTHER" id="PTHR30349:SF41">
    <property type="entry name" value="INTEGRASE_RECOMBINASE PROTEIN MJ0367-RELATED"/>
    <property type="match status" value="1"/>
</dbReference>
<keyword evidence="3 5" id="KW-0238">DNA-binding</keyword>
<keyword evidence="4" id="KW-0233">DNA recombination</keyword>
<organism evidence="8 9">
    <name type="scientific">Adonisia turfae CCMR0081</name>
    <dbReference type="NCBI Taxonomy" id="2292702"/>
    <lineage>
        <taxon>Bacteria</taxon>
        <taxon>Bacillati</taxon>
        <taxon>Cyanobacteriota</taxon>
        <taxon>Adonisia</taxon>
        <taxon>Adonisia turfae</taxon>
    </lineage>
</organism>
<dbReference type="Gene3D" id="1.10.443.10">
    <property type="entry name" value="Intergrase catalytic core"/>
    <property type="match status" value="1"/>
</dbReference>
<dbReference type="PROSITE" id="PS51900">
    <property type="entry name" value="CB"/>
    <property type="match status" value="1"/>
</dbReference>
<dbReference type="SUPFAM" id="SSF56349">
    <property type="entry name" value="DNA breaking-rejoining enzymes"/>
    <property type="match status" value="1"/>
</dbReference>
<dbReference type="Pfam" id="PF13495">
    <property type="entry name" value="Phage_int_SAM_4"/>
    <property type="match status" value="1"/>
</dbReference>
<gene>
    <name evidence="8" type="ORF">DXZ20_18540</name>
</gene>
<comment type="similarity">
    <text evidence="1">Belongs to the 'phage' integrase family.</text>
</comment>
<dbReference type="AlphaFoldDB" id="A0A6M0RPD8"/>
<evidence type="ECO:0000259" key="7">
    <source>
        <dbReference type="PROSITE" id="PS51900"/>
    </source>
</evidence>
<evidence type="ECO:0000313" key="9">
    <source>
        <dbReference type="Proteomes" id="UP000481033"/>
    </source>
</evidence>
<dbReference type="InterPro" id="IPR050090">
    <property type="entry name" value="Tyrosine_recombinase_XerCD"/>
</dbReference>
<evidence type="ECO:0000256" key="1">
    <source>
        <dbReference type="ARBA" id="ARBA00008857"/>
    </source>
</evidence>
<dbReference type="PANTHER" id="PTHR30349">
    <property type="entry name" value="PHAGE INTEGRASE-RELATED"/>
    <property type="match status" value="1"/>
</dbReference>
<dbReference type="InterPro" id="IPR044068">
    <property type="entry name" value="CB"/>
</dbReference>
<dbReference type="InterPro" id="IPR011010">
    <property type="entry name" value="DNA_brk_join_enz"/>
</dbReference>
<dbReference type="EMBL" id="QXHD01000004">
    <property type="protein sequence ID" value="NEZ57623.1"/>
    <property type="molecule type" value="Genomic_DNA"/>
</dbReference>
<dbReference type="PROSITE" id="PS51898">
    <property type="entry name" value="TYR_RECOMBINASE"/>
    <property type="match status" value="1"/>
</dbReference>
<dbReference type="InterPro" id="IPR013762">
    <property type="entry name" value="Integrase-like_cat_sf"/>
</dbReference>
<dbReference type="Gene3D" id="1.10.150.130">
    <property type="match status" value="1"/>
</dbReference>
<name>A0A6M0RPD8_9CYAN</name>
<dbReference type="GO" id="GO:0003677">
    <property type="term" value="F:DNA binding"/>
    <property type="evidence" value="ECO:0007669"/>
    <property type="project" value="UniProtKB-UniRule"/>
</dbReference>
<feature type="domain" description="Tyr recombinase" evidence="6">
    <location>
        <begin position="200"/>
        <end position="375"/>
    </location>
</feature>
<keyword evidence="2" id="KW-0229">DNA integration</keyword>